<comment type="caution">
    <text evidence="1">The sequence shown here is derived from an EMBL/GenBank/DDBJ whole genome shotgun (WGS) entry which is preliminary data.</text>
</comment>
<name>A0AAD7MA16_9AGAR</name>
<sequence>MAPNPNPFFKPGAQSDDSEIPALISDEDWPQYIARMSILAYDLPILLVSCDGSYVLKKNRPWGVGTQLCSEWHSAAASTSSYDLQKGERYANFDYAYTKITETGELELSYDYSCQLAEPLRAKL</sequence>
<gene>
    <name evidence="1" type="ORF">B0H16DRAFT_1481574</name>
</gene>
<dbReference type="AlphaFoldDB" id="A0AAD7MA16"/>
<organism evidence="1 2">
    <name type="scientific">Mycena metata</name>
    <dbReference type="NCBI Taxonomy" id="1033252"/>
    <lineage>
        <taxon>Eukaryota</taxon>
        <taxon>Fungi</taxon>
        <taxon>Dikarya</taxon>
        <taxon>Basidiomycota</taxon>
        <taxon>Agaricomycotina</taxon>
        <taxon>Agaricomycetes</taxon>
        <taxon>Agaricomycetidae</taxon>
        <taxon>Agaricales</taxon>
        <taxon>Marasmiineae</taxon>
        <taxon>Mycenaceae</taxon>
        <taxon>Mycena</taxon>
    </lineage>
</organism>
<dbReference type="Proteomes" id="UP001215598">
    <property type="component" value="Unassembled WGS sequence"/>
</dbReference>
<accession>A0AAD7MA16</accession>
<protein>
    <submittedName>
        <fullName evidence="1">Uncharacterized protein</fullName>
    </submittedName>
</protein>
<evidence type="ECO:0000313" key="1">
    <source>
        <dbReference type="EMBL" id="KAJ7707279.1"/>
    </source>
</evidence>
<proteinExistence type="predicted"/>
<evidence type="ECO:0000313" key="2">
    <source>
        <dbReference type="Proteomes" id="UP001215598"/>
    </source>
</evidence>
<dbReference type="EMBL" id="JARKIB010000443">
    <property type="protein sequence ID" value="KAJ7707279.1"/>
    <property type="molecule type" value="Genomic_DNA"/>
</dbReference>
<keyword evidence="2" id="KW-1185">Reference proteome</keyword>
<reference evidence="1" key="1">
    <citation type="submission" date="2023-03" db="EMBL/GenBank/DDBJ databases">
        <title>Massive genome expansion in bonnet fungi (Mycena s.s.) driven by repeated elements and novel gene families across ecological guilds.</title>
        <authorList>
            <consortium name="Lawrence Berkeley National Laboratory"/>
            <person name="Harder C.B."/>
            <person name="Miyauchi S."/>
            <person name="Viragh M."/>
            <person name="Kuo A."/>
            <person name="Thoen E."/>
            <person name="Andreopoulos B."/>
            <person name="Lu D."/>
            <person name="Skrede I."/>
            <person name="Drula E."/>
            <person name="Henrissat B."/>
            <person name="Morin E."/>
            <person name="Kohler A."/>
            <person name="Barry K."/>
            <person name="LaButti K."/>
            <person name="Morin E."/>
            <person name="Salamov A."/>
            <person name="Lipzen A."/>
            <person name="Mereny Z."/>
            <person name="Hegedus B."/>
            <person name="Baldrian P."/>
            <person name="Stursova M."/>
            <person name="Weitz H."/>
            <person name="Taylor A."/>
            <person name="Grigoriev I.V."/>
            <person name="Nagy L.G."/>
            <person name="Martin F."/>
            <person name="Kauserud H."/>
        </authorList>
    </citation>
    <scope>NUCLEOTIDE SEQUENCE</scope>
    <source>
        <strain evidence="1">CBHHK182m</strain>
    </source>
</reference>